<dbReference type="Pfam" id="PF00010">
    <property type="entry name" value="HLH"/>
    <property type="match status" value="1"/>
</dbReference>
<dbReference type="EMBL" id="BLXT01006003">
    <property type="protein sequence ID" value="GFO28076.1"/>
    <property type="molecule type" value="Genomic_DNA"/>
</dbReference>
<sequence>MSDHSREVHQSFEKVFPKDTIKEFELIDPSFLAHVDIMSELGLIENDKPNASSSVTLTQPETEEMLPRLLSPDLASLLEELSPTVTASTTESISTVSSPVESFLMPKTHMGTMQKYPFSEDLKSHALSLDLPFLETIEQPTSTRAEPSLQQSGSSADCLSQGTLSYSPPPRKTSSDIPCKPIMKTRIKKRTRDLKAKKYDGLNEEQAECKRLKVNAQERPRQNSQTAALKSLESLLPPWLEESTHRRGTQMNTLKNTIVYIKLLKDTLGMFEDKL</sequence>
<feature type="region of interest" description="Disordered" evidence="1">
    <location>
        <begin position="141"/>
        <end position="178"/>
    </location>
</feature>
<feature type="compositionally biased region" description="Polar residues" evidence="1">
    <location>
        <begin position="141"/>
        <end position="166"/>
    </location>
</feature>
<feature type="domain" description="BHLH" evidence="2">
    <location>
        <begin position="209"/>
        <end position="264"/>
    </location>
</feature>
<dbReference type="Gene3D" id="4.10.280.10">
    <property type="entry name" value="Helix-loop-helix DNA-binding domain"/>
    <property type="match status" value="1"/>
</dbReference>
<name>A0AAV4BY51_9GAST</name>
<protein>
    <recommendedName>
        <fullName evidence="2">BHLH domain-containing protein</fullName>
    </recommendedName>
</protein>
<evidence type="ECO:0000259" key="2">
    <source>
        <dbReference type="PROSITE" id="PS50888"/>
    </source>
</evidence>
<accession>A0AAV4BY51</accession>
<dbReference type="AlphaFoldDB" id="A0AAV4BY51"/>
<dbReference type="PROSITE" id="PS50888">
    <property type="entry name" value="BHLH"/>
    <property type="match status" value="1"/>
</dbReference>
<reference evidence="3 4" key="1">
    <citation type="journal article" date="2021" name="Elife">
        <title>Chloroplast acquisition without the gene transfer in kleptoplastic sea slugs, Plakobranchus ocellatus.</title>
        <authorList>
            <person name="Maeda T."/>
            <person name="Takahashi S."/>
            <person name="Yoshida T."/>
            <person name="Shimamura S."/>
            <person name="Takaki Y."/>
            <person name="Nagai Y."/>
            <person name="Toyoda A."/>
            <person name="Suzuki Y."/>
            <person name="Arimoto A."/>
            <person name="Ishii H."/>
            <person name="Satoh N."/>
            <person name="Nishiyama T."/>
            <person name="Hasebe M."/>
            <person name="Maruyama T."/>
            <person name="Minagawa J."/>
            <person name="Obokata J."/>
            <person name="Shigenobu S."/>
        </authorList>
    </citation>
    <scope>NUCLEOTIDE SEQUENCE [LARGE SCALE GENOMIC DNA]</scope>
</reference>
<dbReference type="SUPFAM" id="SSF47459">
    <property type="entry name" value="HLH, helix-loop-helix DNA-binding domain"/>
    <property type="match status" value="1"/>
</dbReference>
<dbReference type="InterPro" id="IPR036638">
    <property type="entry name" value="HLH_DNA-bd_sf"/>
</dbReference>
<gene>
    <name evidence="3" type="ORF">PoB_005458100</name>
</gene>
<dbReference type="GO" id="GO:0046983">
    <property type="term" value="F:protein dimerization activity"/>
    <property type="evidence" value="ECO:0007669"/>
    <property type="project" value="InterPro"/>
</dbReference>
<organism evidence="3 4">
    <name type="scientific">Plakobranchus ocellatus</name>
    <dbReference type="NCBI Taxonomy" id="259542"/>
    <lineage>
        <taxon>Eukaryota</taxon>
        <taxon>Metazoa</taxon>
        <taxon>Spiralia</taxon>
        <taxon>Lophotrochozoa</taxon>
        <taxon>Mollusca</taxon>
        <taxon>Gastropoda</taxon>
        <taxon>Heterobranchia</taxon>
        <taxon>Euthyneura</taxon>
        <taxon>Panpulmonata</taxon>
        <taxon>Sacoglossa</taxon>
        <taxon>Placobranchoidea</taxon>
        <taxon>Plakobranchidae</taxon>
        <taxon>Plakobranchus</taxon>
    </lineage>
</organism>
<evidence type="ECO:0000256" key="1">
    <source>
        <dbReference type="SAM" id="MobiDB-lite"/>
    </source>
</evidence>
<keyword evidence="4" id="KW-1185">Reference proteome</keyword>
<evidence type="ECO:0000313" key="3">
    <source>
        <dbReference type="EMBL" id="GFO28076.1"/>
    </source>
</evidence>
<dbReference type="InterPro" id="IPR011598">
    <property type="entry name" value="bHLH_dom"/>
</dbReference>
<dbReference type="Proteomes" id="UP000735302">
    <property type="component" value="Unassembled WGS sequence"/>
</dbReference>
<proteinExistence type="predicted"/>
<comment type="caution">
    <text evidence="3">The sequence shown here is derived from an EMBL/GenBank/DDBJ whole genome shotgun (WGS) entry which is preliminary data.</text>
</comment>
<evidence type="ECO:0000313" key="4">
    <source>
        <dbReference type="Proteomes" id="UP000735302"/>
    </source>
</evidence>